<feature type="domain" description="DUF1707" evidence="2">
    <location>
        <begin position="6"/>
        <end position="58"/>
    </location>
</feature>
<gene>
    <name evidence="3" type="ORF">AVDCRST_MAG48-2576</name>
</gene>
<proteinExistence type="predicted"/>
<dbReference type="AlphaFoldDB" id="A0A6J4L0X8"/>
<protein>
    <recommendedName>
        <fullName evidence="2">DUF1707 domain-containing protein</fullName>
    </recommendedName>
</protein>
<keyword evidence="1" id="KW-0472">Membrane</keyword>
<evidence type="ECO:0000256" key="1">
    <source>
        <dbReference type="SAM" id="Phobius"/>
    </source>
</evidence>
<evidence type="ECO:0000259" key="2">
    <source>
        <dbReference type="Pfam" id="PF08044"/>
    </source>
</evidence>
<evidence type="ECO:0000313" key="3">
    <source>
        <dbReference type="EMBL" id="CAA9319846.1"/>
    </source>
</evidence>
<dbReference type="EMBL" id="CADCTS010000369">
    <property type="protein sequence ID" value="CAA9319846.1"/>
    <property type="molecule type" value="Genomic_DNA"/>
</dbReference>
<accession>A0A6J4L0X8</accession>
<name>A0A6J4L0X8_9ACTN</name>
<sequence length="99" mass="10701">MPEPALRASDDDRDHVLEALERHHVAGRLDLDELDRRTTAALAAVTLDDLAALTLDLPELHRAPALPVEPGGHARHLAVIFLIAFVTVAALVALMLVHP</sequence>
<dbReference type="Pfam" id="PF08044">
    <property type="entry name" value="DUF1707"/>
    <property type="match status" value="1"/>
</dbReference>
<organism evidence="3">
    <name type="scientific">uncultured Friedmanniella sp</name>
    <dbReference type="NCBI Taxonomy" id="335381"/>
    <lineage>
        <taxon>Bacteria</taxon>
        <taxon>Bacillati</taxon>
        <taxon>Actinomycetota</taxon>
        <taxon>Actinomycetes</taxon>
        <taxon>Propionibacteriales</taxon>
        <taxon>Nocardioidaceae</taxon>
        <taxon>Friedmanniella</taxon>
        <taxon>environmental samples</taxon>
    </lineage>
</organism>
<feature type="transmembrane region" description="Helical" evidence="1">
    <location>
        <begin position="77"/>
        <end position="97"/>
    </location>
</feature>
<keyword evidence="1" id="KW-1133">Transmembrane helix</keyword>
<reference evidence="3" key="1">
    <citation type="submission" date="2020-02" db="EMBL/GenBank/DDBJ databases">
        <authorList>
            <person name="Meier V. D."/>
        </authorList>
    </citation>
    <scope>NUCLEOTIDE SEQUENCE</scope>
    <source>
        <strain evidence="3">AVDCRST_MAG48</strain>
    </source>
</reference>
<keyword evidence="1" id="KW-0812">Transmembrane</keyword>
<dbReference type="InterPro" id="IPR012551">
    <property type="entry name" value="DUF1707_SHOCT-like"/>
</dbReference>